<keyword evidence="2" id="KW-1185">Reference proteome</keyword>
<organism evidence="1 2">
    <name type="scientific">[Candida] jaroonii</name>
    <dbReference type="NCBI Taxonomy" id="467808"/>
    <lineage>
        <taxon>Eukaryota</taxon>
        <taxon>Fungi</taxon>
        <taxon>Dikarya</taxon>
        <taxon>Ascomycota</taxon>
        <taxon>Saccharomycotina</taxon>
        <taxon>Pichiomycetes</taxon>
        <taxon>Debaryomycetaceae</taxon>
        <taxon>Yamadazyma</taxon>
    </lineage>
</organism>
<dbReference type="Proteomes" id="UP001152531">
    <property type="component" value="Unassembled WGS sequence"/>
</dbReference>
<evidence type="ECO:0000313" key="1">
    <source>
        <dbReference type="EMBL" id="CAH6720064.1"/>
    </source>
</evidence>
<proteinExistence type="predicted"/>
<gene>
    <name evidence="1" type="ORF">CLIB1444_03S03598</name>
</gene>
<comment type="caution">
    <text evidence="1">The sequence shown here is derived from an EMBL/GenBank/DDBJ whole genome shotgun (WGS) entry which is preliminary data.</text>
</comment>
<name>A0ACA9Y5Y8_9ASCO</name>
<accession>A0ACA9Y5Y8</accession>
<evidence type="ECO:0000313" key="2">
    <source>
        <dbReference type="Proteomes" id="UP001152531"/>
    </source>
</evidence>
<sequence length="443" mass="51748">MTDYSITIDSIPVIPLRDSLPRLHTPLTNNLHSIHSVTPNKYHSIDKQIYPTHSQWIDSPINSPSPVKMSVTVTEESKVEPKFETPVRSKFQSYITPITDGKNKFDEKIDLVKEQKPKDIKEVKEIANVSSIDILFAMINNLTGKDKLAKVGQYLLRLLLYHANQTKEYLSDDSINIDIINGRYNDRTKKLNLLRNFIKHPFDFAKIVVILFCSRFNDRFKGMVNGLSTYRQFLRFGKTPFRIRDLYHKMQKVQKSGNFNELLTRKFLGELIGFYYGINDECLLMFKLGILTNKSVRKVVGRHESLAWYYDSILGIYNAVDNINKLSQKEMDLNIQIQVKNKARSLSKQILGHRNESNNILINYYNENSSNGDSKELEEIKFKKMNAYLDLYKWISDFIFDSYTVFNWRLPFDTFQIWFGISAASLSTYKIYRETRRKMIGGK</sequence>
<reference evidence="1" key="1">
    <citation type="submission" date="2022-06" db="EMBL/GenBank/DDBJ databases">
        <authorList>
            <person name="Legras J.-L."/>
            <person name="Devillers H."/>
            <person name="Grondin C."/>
        </authorList>
    </citation>
    <scope>NUCLEOTIDE SEQUENCE</scope>
    <source>
        <strain evidence="1">CLIB 1444</strain>
    </source>
</reference>
<dbReference type="EMBL" id="CALSDN010000003">
    <property type="protein sequence ID" value="CAH6720064.1"/>
    <property type="molecule type" value="Genomic_DNA"/>
</dbReference>
<protein>
    <submittedName>
        <fullName evidence="1">Peroxisomal membrane protein Pex25p</fullName>
    </submittedName>
</protein>